<proteinExistence type="predicted"/>
<dbReference type="Proteomes" id="UP000515511">
    <property type="component" value="Chromosome"/>
</dbReference>
<keyword evidence="1" id="KW-1133">Transmembrane helix</keyword>
<evidence type="ECO:0000313" key="2">
    <source>
        <dbReference type="EMBL" id="QNE36305.1"/>
    </source>
</evidence>
<dbReference type="AlphaFoldDB" id="A0A7G6YCU0"/>
<keyword evidence="1" id="KW-0812">Transmembrane</keyword>
<evidence type="ECO:0000256" key="1">
    <source>
        <dbReference type="SAM" id="Phobius"/>
    </source>
</evidence>
<dbReference type="RefSeq" id="WP_185275739.1">
    <property type="nucleotide sequence ID" value="NZ_CP043641.1"/>
</dbReference>
<reference evidence="3" key="1">
    <citation type="submission" date="2019-09" db="EMBL/GenBank/DDBJ databases">
        <title>Antimicrobial potential of Antarctic Bacteria.</title>
        <authorList>
            <person name="Benaud N."/>
            <person name="Edwards R.J."/>
            <person name="Ferrari B.C."/>
        </authorList>
    </citation>
    <scope>NUCLEOTIDE SEQUENCE [LARGE SCALE GENOMIC DNA]</scope>
    <source>
        <strain evidence="3">INR9</strain>
    </source>
</reference>
<evidence type="ECO:0008006" key="4">
    <source>
        <dbReference type="Google" id="ProtNLM"/>
    </source>
</evidence>
<accession>A0A7G6YCU0</accession>
<gene>
    <name evidence="2" type="ORF">F1C12_15090</name>
</gene>
<dbReference type="EMBL" id="CP043641">
    <property type="protein sequence ID" value="QNE36305.1"/>
    <property type="molecule type" value="Genomic_DNA"/>
</dbReference>
<keyword evidence="1" id="KW-0472">Membrane</keyword>
<dbReference type="KEGG" id="lse:F1C12_15090"/>
<evidence type="ECO:0000313" key="3">
    <source>
        <dbReference type="Proteomes" id="UP000515511"/>
    </source>
</evidence>
<organism evidence="2 3">
    <name type="scientific">Leifsonia shinshuensis</name>
    <dbReference type="NCBI Taxonomy" id="150026"/>
    <lineage>
        <taxon>Bacteria</taxon>
        <taxon>Bacillati</taxon>
        <taxon>Actinomycetota</taxon>
        <taxon>Actinomycetes</taxon>
        <taxon>Micrococcales</taxon>
        <taxon>Microbacteriaceae</taxon>
        <taxon>Leifsonia</taxon>
    </lineage>
</organism>
<feature type="transmembrane region" description="Helical" evidence="1">
    <location>
        <begin position="37"/>
        <end position="59"/>
    </location>
</feature>
<name>A0A7G6YCU0_9MICO</name>
<feature type="transmembrane region" description="Helical" evidence="1">
    <location>
        <begin position="9"/>
        <end position="31"/>
    </location>
</feature>
<protein>
    <recommendedName>
        <fullName evidence="4">DUF2530 domain-containing protein</fullName>
    </recommendedName>
</protein>
<sequence>MNAALRTTLGWVAAVLLNLGAVLFVIGLILPRSGDTSILQVGIWMLVIGAVVGGVWLYASRGTRKG</sequence>